<sequence length="810" mass="87430">MFQRDPRAGAFLGGDRVSGQDVRDQNVLAAQSIANIVKSSLGPLGLDKMLVDNIGEVTISNDGATILSLLAVENPAGRVFVDLAQKQDREVGDGTTSVVIIAAELLRRANELVKQKIHPTTIITGYRLACREACKFMQDQLSVKVESLGREALVNAAKTSMSSKVIGGDDDLFAPMAVDAMLAVRTINARGDIKYPVKAVNILKAHGRSARESMYVKGYALNCTVASQAMKTRITNAKIACLDINLQKARMQLGVQILVDDPSQLEDIRRRESEITLERIRKILAAGANVVLTTKGIDDLCLKEFVEAGAMAVRRCRKEDLRRIAKATGGTLVSSLANLEGEESFEPSYLGTAEEVVQERIADDECILIKGTKVVNSSSIILRGANDYMLDEMERAIHDTLSIIKRTLESGSVVPGGGAVESALSIYLENFATTLGSREQLAIAEFASVLLIIPKTLAVNAAKDSTELVAKLRAYHNAAQNAPAGDPKKALLRYGLDLLNGEVRDNVTAGVLEPTMSKVRSLKSAFEAAVSLLRIDDAIQCVPESFPLSSHARASVRPASAMQAEASSSMSSPLVPTRFSALIWSCLDADLHKSAVFYAERYYAMYPDSHDARHLYATALLHAGQPHAAHHLVNLPAGTRCSGCLEVKAKCCTALGRHRQARDALEACLRDPKYTPTPSMGVRSAHGFPEESVIHCRSGATAVKGNLYDAARTSFLRALSLNPMLWEAFEGLCSLGDVPDIDELFPPRPPPVLTSTDDSFLKPGPVPTGAGFFTPDNGNSSNIFWTGQQIPFRIGPSGPRESIITRVVQQ</sequence>
<gene>
    <name evidence="1" type="ORF">NM688_g8201</name>
</gene>
<comment type="caution">
    <text evidence="1">The sequence shown here is derived from an EMBL/GenBank/DDBJ whole genome shotgun (WGS) entry which is preliminary data.</text>
</comment>
<proteinExistence type="predicted"/>
<protein>
    <submittedName>
        <fullName evidence="1">Uncharacterized protein</fullName>
    </submittedName>
</protein>
<keyword evidence="2" id="KW-1185">Reference proteome</keyword>
<dbReference type="EMBL" id="JANHOG010002129">
    <property type="protein sequence ID" value="KAJ3526892.1"/>
    <property type="molecule type" value="Genomic_DNA"/>
</dbReference>
<accession>A0ACC1RW29</accession>
<evidence type="ECO:0000313" key="2">
    <source>
        <dbReference type="Proteomes" id="UP001148662"/>
    </source>
</evidence>
<name>A0ACC1RW29_9APHY</name>
<organism evidence="1 2">
    <name type="scientific">Phlebia brevispora</name>
    <dbReference type="NCBI Taxonomy" id="194682"/>
    <lineage>
        <taxon>Eukaryota</taxon>
        <taxon>Fungi</taxon>
        <taxon>Dikarya</taxon>
        <taxon>Basidiomycota</taxon>
        <taxon>Agaricomycotina</taxon>
        <taxon>Agaricomycetes</taxon>
        <taxon>Polyporales</taxon>
        <taxon>Meruliaceae</taxon>
        <taxon>Phlebia</taxon>
    </lineage>
</organism>
<evidence type="ECO:0000313" key="1">
    <source>
        <dbReference type="EMBL" id="KAJ3526892.1"/>
    </source>
</evidence>
<dbReference type="Proteomes" id="UP001148662">
    <property type="component" value="Unassembled WGS sequence"/>
</dbReference>
<reference evidence="1" key="1">
    <citation type="submission" date="2022-07" db="EMBL/GenBank/DDBJ databases">
        <title>Genome Sequence of Phlebia brevispora.</title>
        <authorList>
            <person name="Buettner E."/>
        </authorList>
    </citation>
    <scope>NUCLEOTIDE SEQUENCE</scope>
    <source>
        <strain evidence="1">MPL23</strain>
    </source>
</reference>